<evidence type="ECO:0000313" key="2">
    <source>
        <dbReference type="EMBL" id="TKA90368.1"/>
    </source>
</evidence>
<dbReference type="EMBL" id="SWAV01000005">
    <property type="protein sequence ID" value="TKA90368.1"/>
    <property type="molecule type" value="Genomic_DNA"/>
</dbReference>
<dbReference type="Proteomes" id="UP000305198">
    <property type="component" value="Unassembled WGS sequence"/>
</dbReference>
<organism evidence="2 3">
    <name type="scientific">Halopseudomonas bauzanensis</name>
    <dbReference type="NCBI Taxonomy" id="653930"/>
    <lineage>
        <taxon>Bacteria</taxon>
        <taxon>Pseudomonadati</taxon>
        <taxon>Pseudomonadota</taxon>
        <taxon>Gammaproteobacteria</taxon>
        <taxon>Pseudomonadales</taxon>
        <taxon>Pseudomonadaceae</taxon>
        <taxon>Halopseudomonas</taxon>
    </lineage>
</organism>
<reference evidence="2 3" key="1">
    <citation type="submission" date="2019-04" db="EMBL/GenBank/DDBJ databases">
        <title>Crypto-aerobic microbial life in anoxic (sulfidic) marine sediments.</title>
        <authorList>
            <person name="Bhattacharya S."/>
            <person name="Roy C."/>
            <person name="Mondal N."/>
            <person name="Sarkar J."/>
            <person name="Mandal S."/>
            <person name="Rameez M.J."/>
            <person name="Ghosh W."/>
        </authorList>
    </citation>
    <scope>NUCLEOTIDE SEQUENCE [LARGE SCALE GENOMIC DNA]</scope>
    <source>
        <strain evidence="2 3">SBBB</strain>
    </source>
</reference>
<evidence type="ECO:0000313" key="3">
    <source>
        <dbReference type="Proteomes" id="UP000305198"/>
    </source>
</evidence>
<sequence>MSTFAVFGMTRDFAMFEARKKTPTHRFEKDKGGQPRRVELTQDEWEAAVIARAESIMEGARVVQLCRPFDAPQFAKDFVALARRRGECRDMDIRARVPDKSAPPNKRTGKPAMTWKPLAEIGLA</sequence>
<dbReference type="AlphaFoldDB" id="A0A4U0YGZ2"/>
<protein>
    <submittedName>
        <fullName evidence="2">Uncharacterized protein</fullName>
    </submittedName>
</protein>
<gene>
    <name evidence="2" type="ORF">FA869_14720</name>
</gene>
<evidence type="ECO:0000256" key="1">
    <source>
        <dbReference type="SAM" id="MobiDB-lite"/>
    </source>
</evidence>
<accession>A0A4U0YGZ2</accession>
<name>A0A4U0YGZ2_9GAMM</name>
<dbReference type="RefSeq" id="WP_136869920.1">
    <property type="nucleotide sequence ID" value="NZ_SWAV01000005.1"/>
</dbReference>
<feature type="region of interest" description="Disordered" evidence="1">
    <location>
        <begin position="95"/>
        <end position="115"/>
    </location>
</feature>
<comment type="caution">
    <text evidence="2">The sequence shown here is derived from an EMBL/GenBank/DDBJ whole genome shotgun (WGS) entry which is preliminary data.</text>
</comment>
<proteinExistence type="predicted"/>